<dbReference type="PROSITE" id="PS51257">
    <property type="entry name" value="PROKAR_LIPOPROTEIN"/>
    <property type="match status" value="1"/>
</dbReference>
<feature type="signal peptide" evidence="1">
    <location>
        <begin position="1"/>
        <end position="21"/>
    </location>
</feature>
<dbReference type="AlphaFoldDB" id="A0AAW5KQU3"/>
<accession>A0AAW5KQU3</accession>
<keyword evidence="1" id="KW-0732">Signal</keyword>
<comment type="caution">
    <text evidence="2">The sequence shown here is derived from an EMBL/GenBank/DDBJ whole genome shotgun (WGS) entry which is preliminary data.</text>
</comment>
<dbReference type="InterPro" id="IPR032774">
    <property type="entry name" value="WG_beta_rep"/>
</dbReference>
<sequence>MKTKIICVLCCTVVAFSAATACGTSDGSTEKASSSNDVSSNETISVIDSELDNELLENKKNVAGNGVIFIEDSADYPDYIYDIYIPYQDVSSGLWGYCDVDGKILKDAKYAVALGFYDNVAFVCDDKSGEYYLINKNFEPISDKKYDDASYFTNGTAQVMDDTGIYSINSKEEKTDCNFWGEFTQPDNGTGPYGNILGGIIDGVTYISYSEDKIGAFSQSENFAAYYDKNNAELAHFDGYSSCTNFSNGYAFLNGSTVINSNFEIIGNAEYFVSGEGSTFYSELWSSTYSDTHVYDGGYFIGSNDFETDLTQKYKVIKIAPELYEEKSQ</sequence>
<feature type="chain" id="PRO_5043677952" evidence="1">
    <location>
        <begin position="22"/>
        <end position="329"/>
    </location>
</feature>
<organism evidence="2 3">
    <name type="scientific">Ruminococcus bicirculans</name>
    <name type="common">ex Wegman et al. 2014</name>
    <dbReference type="NCBI Taxonomy" id="1160721"/>
    <lineage>
        <taxon>Bacteria</taxon>
        <taxon>Bacillati</taxon>
        <taxon>Bacillota</taxon>
        <taxon>Clostridia</taxon>
        <taxon>Eubacteriales</taxon>
        <taxon>Oscillospiraceae</taxon>
        <taxon>Ruminococcus</taxon>
    </lineage>
</organism>
<protein>
    <submittedName>
        <fullName evidence="2">WG repeat-containing protein</fullName>
    </submittedName>
</protein>
<dbReference type="EMBL" id="JANGCN010000044">
    <property type="protein sequence ID" value="MCQ5154239.1"/>
    <property type="molecule type" value="Genomic_DNA"/>
</dbReference>
<name>A0AAW5KQU3_9FIRM</name>
<evidence type="ECO:0000256" key="1">
    <source>
        <dbReference type="SAM" id="SignalP"/>
    </source>
</evidence>
<gene>
    <name evidence="2" type="ORF">NE632_13140</name>
</gene>
<proteinExistence type="predicted"/>
<dbReference type="RefSeq" id="WP_256321035.1">
    <property type="nucleotide sequence ID" value="NZ_DAWBEB010000134.1"/>
</dbReference>
<dbReference type="Proteomes" id="UP001206236">
    <property type="component" value="Unassembled WGS sequence"/>
</dbReference>
<reference evidence="2" key="1">
    <citation type="submission" date="2022-06" db="EMBL/GenBank/DDBJ databases">
        <title>Isolation of gut microbiota from human fecal samples.</title>
        <authorList>
            <person name="Pamer E.G."/>
            <person name="Barat B."/>
            <person name="Waligurski E."/>
            <person name="Medina S."/>
            <person name="Paddock L."/>
            <person name="Mostad J."/>
        </authorList>
    </citation>
    <scope>NUCLEOTIDE SEQUENCE</scope>
    <source>
        <strain evidence="2">DFI.5.57</strain>
    </source>
</reference>
<evidence type="ECO:0000313" key="2">
    <source>
        <dbReference type="EMBL" id="MCQ5154239.1"/>
    </source>
</evidence>
<evidence type="ECO:0000313" key="3">
    <source>
        <dbReference type="Proteomes" id="UP001206236"/>
    </source>
</evidence>
<dbReference type="Pfam" id="PF14903">
    <property type="entry name" value="WG_beta_rep"/>
    <property type="match status" value="2"/>
</dbReference>